<dbReference type="PANTHER" id="PTHR45398">
    <property type="match status" value="1"/>
</dbReference>
<dbReference type="GO" id="GO:0003824">
    <property type="term" value="F:catalytic activity"/>
    <property type="evidence" value="ECO:0007669"/>
    <property type="project" value="InterPro"/>
</dbReference>
<evidence type="ECO:0000313" key="3">
    <source>
        <dbReference type="EMBL" id="MBD9725898.1"/>
    </source>
</evidence>
<sequence length="498" mass="55741">MTIPTTPGLSTDGEERQHDPDPECDVNAPRAWLDSVSQAKRELFAQRLAGRRSESGSPASRIQPMRDRKSVWSNSLSPAEERFWMAYTFEHQSSAYHIPITFRLTGRLDIPALNAALQTVMARHDILRTRYTLLADGELTAVVDEPQAHAFEIVEAQGDLQAFLVECTEAPFDLATGPMLRPVLVRMGEDEYVLHVTVHHIITDGWSIGNLIDELAAVYNAGIQGVAPDLPELTLQYRDHATWQRAQTEMFARQAEYWKQALSGVPRELGLRTDRPRQSRITVPGRSVTVTFSKAPAVELARATRTTVFMVLLAAYSIVLGRHANREDVVVGTPIAGRQDPATEPLMGCFINTLVMRTDLSGEPTFRELLKQVRKWTLRAYENQDVPFQQVADAAIERTGVRSTLIQAWLALQNMHNPALDLAGLVSEDVFVTTDATKFDVTYYITELEKELELEVEYDSSLFNESTMLTFVEEFSSLLEAAAADPDRRLSELPGATR</sequence>
<dbReference type="Proteomes" id="UP000661025">
    <property type="component" value="Unassembled WGS sequence"/>
</dbReference>
<dbReference type="GO" id="GO:0008610">
    <property type="term" value="P:lipid biosynthetic process"/>
    <property type="evidence" value="ECO:0007669"/>
    <property type="project" value="UniProtKB-ARBA"/>
</dbReference>
<dbReference type="Gene3D" id="3.30.559.10">
    <property type="entry name" value="Chloramphenicol acetyltransferase-like domain"/>
    <property type="match status" value="1"/>
</dbReference>
<feature type="region of interest" description="Disordered" evidence="1">
    <location>
        <begin position="1"/>
        <end position="29"/>
    </location>
</feature>
<feature type="region of interest" description="Disordered" evidence="1">
    <location>
        <begin position="47"/>
        <end position="66"/>
    </location>
</feature>
<feature type="domain" description="Condensation" evidence="2">
    <location>
        <begin position="75"/>
        <end position="493"/>
    </location>
</feature>
<organism evidence="3 4">
    <name type="scientific">Streptomyces caniscabiei</name>
    <dbReference type="NCBI Taxonomy" id="2746961"/>
    <lineage>
        <taxon>Bacteria</taxon>
        <taxon>Bacillati</taxon>
        <taxon>Actinomycetota</taxon>
        <taxon>Actinomycetes</taxon>
        <taxon>Kitasatosporales</taxon>
        <taxon>Streptomycetaceae</taxon>
        <taxon>Streptomyces</taxon>
    </lineage>
</organism>
<dbReference type="PANTHER" id="PTHR45398:SF1">
    <property type="entry name" value="ENZYME, PUTATIVE (JCVI)-RELATED"/>
    <property type="match status" value="1"/>
</dbReference>
<evidence type="ECO:0000259" key="2">
    <source>
        <dbReference type="Pfam" id="PF00668"/>
    </source>
</evidence>
<evidence type="ECO:0000313" key="4">
    <source>
        <dbReference type="Proteomes" id="UP000661025"/>
    </source>
</evidence>
<proteinExistence type="predicted"/>
<dbReference type="Pfam" id="PF00668">
    <property type="entry name" value="Condensation"/>
    <property type="match status" value="1"/>
</dbReference>
<dbReference type="RefSeq" id="WP_192362568.1">
    <property type="nucleotide sequence ID" value="NZ_CP119182.1"/>
</dbReference>
<dbReference type="SUPFAM" id="SSF52777">
    <property type="entry name" value="CoA-dependent acyltransferases"/>
    <property type="match status" value="2"/>
</dbReference>
<protein>
    <recommendedName>
        <fullName evidence="2">Condensation domain-containing protein</fullName>
    </recommendedName>
</protein>
<dbReference type="EMBL" id="JACYXT010000009">
    <property type="protein sequence ID" value="MBD9725898.1"/>
    <property type="molecule type" value="Genomic_DNA"/>
</dbReference>
<dbReference type="Gene3D" id="3.30.559.30">
    <property type="entry name" value="Nonribosomal peptide synthetase, condensation domain"/>
    <property type="match status" value="1"/>
</dbReference>
<comment type="caution">
    <text evidence="3">The sequence shown here is derived from an EMBL/GenBank/DDBJ whole genome shotgun (WGS) entry which is preliminary data.</text>
</comment>
<gene>
    <name evidence="3" type="ORF">IHE70_22275</name>
</gene>
<dbReference type="CDD" id="cd19531">
    <property type="entry name" value="LCL_NRPS-like"/>
    <property type="match status" value="1"/>
</dbReference>
<name>A0A927L6E5_9ACTN</name>
<dbReference type="GeneID" id="79931831"/>
<dbReference type="InterPro" id="IPR001242">
    <property type="entry name" value="Condensation_dom"/>
</dbReference>
<accession>A0A927L6E5</accession>
<reference evidence="3" key="1">
    <citation type="submission" date="2020-09" db="EMBL/GenBank/DDBJ databases">
        <title>Streptomyces canutascabiei sp. nov., which causes potato common scab and is distributed across the world.</title>
        <authorList>
            <person name="Nguyen H.P."/>
            <person name="Weisberg A.J."/>
            <person name="Chang J.H."/>
            <person name="Clarke C.R."/>
        </authorList>
    </citation>
    <scope>NUCLEOTIDE SEQUENCE</scope>
    <source>
        <strain evidence="3">ID-01-6.2a</strain>
    </source>
</reference>
<evidence type="ECO:0000256" key="1">
    <source>
        <dbReference type="SAM" id="MobiDB-lite"/>
    </source>
</evidence>
<dbReference type="AlphaFoldDB" id="A0A927L6E5"/>
<dbReference type="InterPro" id="IPR023213">
    <property type="entry name" value="CAT-like_dom_sf"/>
</dbReference>